<proteinExistence type="predicted"/>
<organism evidence="4 5">
    <name type="scientific">Rhizoctonia solani</name>
    <dbReference type="NCBI Taxonomy" id="456999"/>
    <lineage>
        <taxon>Eukaryota</taxon>
        <taxon>Fungi</taxon>
        <taxon>Dikarya</taxon>
        <taxon>Basidiomycota</taxon>
        <taxon>Agaricomycotina</taxon>
        <taxon>Agaricomycetes</taxon>
        <taxon>Cantharellales</taxon>
        <taxon>Ceratobasidiaceae</taxon>
        <taxon>Rhizoctonia</taxon>
    </lineage>
</organism>
<dbReference type="InterPro" id="IPR003010">
    <property type="entry name" value="C-N_Hydrolase"/>
</dbReference>
<feature type="transmembrane region" description="Helical" evidence="2">
    <location>
        <begin position="44"/>
        <end position="67"/>
    </location>
</feature>
<dbReference type="GO" id="GO:0030163">
    <property type="term" value="P:protein catabolic process"/>
    <property type="evidence" value="ECO:0007669"/>
    <property type="project" value="TreeGrafter"/>
</dbReference>
<evidence type="ECO:0000313" key="5">
    <source>
        <dbReference type="Proteomes" id="UP000650533"/>
    </source>
</evidence>
<evidence type="ECO:0000313" key="4">
    <source>
        <dbReference type="EMBL" id="QRW20100.1"/>
    </source>
</evidence>
<dbReference type="SUPFAM" id="SSF56317">
    <property type="entry name" value="Carbon-nitrogen hydrolase"/>
    <property type="match status" value="1"/>
</dbReference>
<keyword evidence="2" id="KW-1133">Transmembrane helix</keyword>
<feature type="region of interest" description="Disordered" evidence="1">
    <location>
        <begin position="356"/>
        <end position="385"/>
    </location>
</feature>
<protein>
    <submittedName>
        <fullName evidence="4">Carbon-nitrogen hydrolase</fullName>
    </submittedName>
</protein>
<keyword evidence="2" id="KW-0812">Transmembrane</keyword>
<keyword evidence="2" id="KW-0472">Membrane</keyword>
<dbReference type="GeneID" id="67031354"/>
<dbReference type="AlphaFoldDB" id="A0A8H8NWV7"/>
<evidence type="ECO:0000259" key="3">
    <source>
        <dbReference type="PROSITE" id="PS50263"/>
    </source>
</evidence>
<dbReference type="Pfam" id="PF20152">
    <property type="entry name" value="DUF6534"/>
    <property type="match status" value="1"/>
</dbReference>
<dbReference type="KEGG" id="rsx:RhiXN_09075"/>
<gene>
    <name evidence="4" type="ORF">RhiXN_09075</name>
</gene>
<dbReference type="Gene3D" id="3.60.110.10">
    <property type="entry name" value="Carbon-nitrogen hydrolase"/>
    <property type="match status" value="1"/>
</dbReference>
<feature type="transmembrane region" description="Helical" evidence="2">
    <location>
        <begin position="6"/>
        <end position="32"/>
    </location>
</feature>
<dbReference type="Pfam" id="PF00795">
    <property type="entry name" value="CN_hydrolase"/>
    <property type="match status" value="1"/>
</dbReference>
<feature type="domain" description="CN hydrolase" evidence="3">
    <location>
        <begin position="262"/>
        <end position="562"/>
    </location>
</feature>
<evidence type="ECO:0000256" key="1">
    <source>
        <dbReference type="SAM" id="MobiDB-lite"/>
    </source>
</evidence>
<reference evidence="4" key="1">
    <citation type="submission" date="2020-05" db="EMBL/GenBank/DDBJ databases">
        <title>Evolutionary and genomic comparisons of hybrid uninucleate and nonhybrid Rhizoctonia fungi.</title>
        <authorList>
            <person name="Li C."/>
            <person name="Chen X."/>
        </authorList>
    </citation>
    <scope>NUCLEOTIDE SEQUENCE</scope>
    <source>
        <strain evidence="4">AG-1 IA</strain>
    </source>
</reference>
<sequence length="562" mass="62119">MDISHSVGPILLGAIFNSLLLGVMIVQCQTYYTHFPCDHTRLKFLVTYLLIMNLFNTGFDIALAWHYSVNLFGNFSAVENSMWLYTIGRYKAARLIGTNAGVSTDRAGDDCHDFDSGSSILRVEYKSNLRLGAGVGGSIGSSLVTDFKLFYRFRASVIVWLSLSTITDSTISVILASYLHKRRTGFSATDHLISRLIRLVIQTGLITTICAVADLVTFLCLNDNLHIFFQLILCKAYTNTLLSTLNSRTKEDVAEPRTVEAHRAVVVARGHGLEAKVENVEYNIQRVKDRIASLEPGTVDLLCLPEMTFTGYIFPTAESITPFVEYPDKSPSRQACAEIAQRLKCYVAVGYPAPSLTPQESKEQAGTDASDPAGETKKSEGVARNNAIVVDPSGQIIHEYTKTNMFETDLPWAQPGNGFTTFTTSLKTLGTVSLAICMDLNPHPPNVWSSAEGPYELADYCIERNVQTLILLCAWLDSGASPEDTQFDAQTISYWIARLRPLWHLGSDKYTVIICNRTGTERGSKFAGSSTVLRSQTDKHLPKILTVMGREEEAVRVVDISE</sequence>
<dbReference type="PANTHER" id="PTHR11750">
    <property type="entry name" value="PROTEIN N-TERMINAL AMIDASE"/>
    <property type="match status" value="1"/>
</dbReference>
<dbReference type="PANTHER" id="PTHR11750:SF26">
    <property type="entry name" value="PROTEIN N-TERMINAL AMIDASE"/>
    <property type="match status" value="1"/>
</dbReference>
<dbReference type="PROSITE" id="PS50263">
    <property type="entry name" value="CN_HYDROLASE"/>
    <property type="match status" value="1"/>
</dbReference>
<feature type="transmembrane region" description="Helical" evidence="2">
    <location>
        <begin position="157"/>
        <end position="179"/>
    </location>
</feature>
<keyword evidence="4" id="KW-0378">Hydrolase</keyword>
<dbReference type="GO" id="GO:0070773">
    <property type="term" value="F:protein-N-terminal glutamine amidohydrolase activity"/>
    <property type="evidence" value="ECO:0007669"/>
    <property type="project" value="InterPro"/>
</dbReference>
<dbReference type="GO" id="GO:0008418">
    <property type="term" value="F:protein-N-terminal asparagine amidohydrolase activity"/>
    <property type="evidence" value="ECO:0007669"/>
    <property type="project" value="InterPro"/>
</dbReference>
<name>A0A8H8NWV7_9AGAM</name>
<dbReference type="EMBL" id="CP059662">
    <property type="protein sequence ID" value="QRW20100.1"/>
    <property type="molecule type" value="Genomic_DNA"/>
</dbReference>
<evidence type="ECO:0000256" key="2">
    <source>
        <dbReference type="SAM" id="Phobius"/>
    </source>
</evidence>
<dbReference type="InterPro" id="IPR045339">
    <property type="entry name" value="DUF6534"/>
</dbReference>
<dbReference type="RefSeq" id="XP_043180337.1">
    <property type="nucleotide sequence ID" value="XM_043328891.1"/>
</dbReference>
<dbReference type="InterPro" id="IPR036526">
    <property type="entry name" value="C-N_Hydrolase_sf"/>
</dbReference>
<dbReference type="InterPro" id="IPR039703">
    <property type="entry name" value="Nta1"/>
</dbReference>
<feature type="transmembrane region" description="Helical" evidence="2">
    <location>
        <begin position="199"/>
        <end position="219"/>
    </location>
</feature>
<dbReference type="Proteomes" id="UP000650533">
    <property type="component" value="Chromosome 5"/>
</dbReference>
<accession>A0A8H8NWV7</accession>